<dbReference type="EMBL" id="MN740695">
    <property type="protein sequence ID" value="QHU08170.1"/>
    <property type="molecule type" value="Genomic_DNA"/>
</dbReference>
<protein>
    <submittedName>
        <fullName evidence="2">Uncharacterized protein</fullName>
    </submittedName>
</protein>
<proteinExistence type="predicted"/>
<evidence type="ECO:0000256" key="1">
    <source>
        <dbReference type="SAM" id="Coils"/>
    </source>
</evidence>
<organism evidence="2">
    <name type="scientific">viral metagenome</name>
    <dbReference type="NCBI Taxonomy" id="1070528"/>
    <lineage>
        <taxon>unclassified sequences</taxon>
        <taxon>metagenomes</taxon>
        <taxon>organismal metagenomes</taxon>
    </lineage>
</organism>
<accession>A0A6C0JTZ4</accession>
<dbReference type="AlphaFoldDB" id="A0A6C0JTZ4"/>
<sequence>MSSWQDLLKEVKSHLEASEKELEEELTKYHAALAKHTRAVDGLDNLAMKMYTELAKKNGVQGTTCKQNAVDFAKELAYQADEQHIPFPTTTLFLYLDET</sequence>
<feature type="coiled-coil region" evidence="1">
    <location>
        <begin position="1"/>
        <end position="39"/>
    </location>
</feature>
<name>A0A6C0JTZ4_9ZZZZ</name>
<keyword evidence="1" id="KW-0175">Coiled coil</keyword>
<reference evidence="2" key="1">
    <citation type="journal article" date="2020" name="Nature">
        <title>Giant virus diversity and host interactions through global metagenomics.</title>
        <authorList>
            <person name="Schulz F."/>
            <person name="Roux S."/>
            <person name="Paez-Espino D."/>
            <person name="Jungbluth S."/>
            <person name="Walsh D.A."/>
            <person name="Denef V.J."/>
            <person name="McMahon K.D."/>
            <person name="Konstantinidis K.T."/>
            <person name="Eloe-Fadrosh E.A."/>
            <person name="Kyrpides N.C."/>
            <person name="Woyke T."/>
        </authorList>
    </citation>
    <scope>NUCLEOTIDE SEQUENCE</scope>
    <source>
        <strain evidence="2">GVMAG-S-1062768-28</strain>
    </source>
</reference>
<evidence type="ECO:0000313" key="2">
    <source>
        <dbReference type="EMBL" id="QHU08170.1"/>
    </source>
</evidence>